<evidence type="ECO:0000256" key="3">
    <source>
        <dbReference type="ARBA" id="ARBA00022679"/>
    </source>
</evidence>
<organism evidence="10 11">
    <name type="scientific">Pseudomonas amygdali pv. mori</name>
    <dbReference type="NCBI Taxonomy" id="34065"/>
    <lineage>
        <taxon>Bacteria</taxon>
        <taxon>Pseudomonadati</taxon>
        <taxon>Pseudomonadota</taxon>
        <taxon>Gammaproteobacteria</taxon>
        <taxon>Pseudomonadales</taxon>
        <taxon>Pseudomonadaceae</taxon>
        <taxon>Pseudomonas</taxon>
        <taxon>Pseudomonas amygdali</taxon>
    </lineage>
</organism>
<evidence type="ECO:0000256" key="4">
    <source>
        <dbReference type="ARBA" id="ARBA00022691"/>
    </source>
</evidence>
<dbReference type="AlphaFoldDB" id="A0A0N8S3Y8"/>
<comment type="caution">
    <text evidence="10">The sequence shown here is derived from an EMBL/GenBank/DDBJ whole genome shotgun (WGS) entry which is preliminary data.</text>
</comment>
<feature type="domain" description="DNA methylase N-4/N-6" evidence="9">
    <location>
        <begin position="47"/>
        <end position="303"/>
    </location>
</feature>
<dbReference type="InterPro" id="IPR001091">
    <property type="entry name" value="RM_Methyltransferase"/>
</dbReference>
<evidence type="ECO:0000256" key="5">
    <source>
        <dbReference type="ARBA" id="ARBA00022747"/>
    </source>
</evidence>
<keyword evidence="5" id="KW-0680">Restriction system</keyword>
<evidence type="ECO:0000256" key="8">
    <source>
        <dbReference type="RuleBase" id="RU362026"/>
    </source>
</evidence>
<sequence>MTMDLQPMSSNLPNLPTNFKPAYHTDQGATFIGDSRELLEGVADNSVNLVMTSPPFALQRQKAYGNLDQFEYIDWFLSFAEVVHRKLTPDGSFVVDFGGAYMKGVPARSLYNFRVLIRMVDELGFFLAEDFYWFNPSKLPSPIEWVNKRKMRVKDSVNTVWWFSKTEWPKANVSNVLAPYSERMKKLIEDPDKFYTPKVRPSGHDIGKGFSKDNGGSIPPNLLQIPNSESNGQYQAGCKTVGIKAHPARFPTKLPEFFIKMLTDPDDLVIDIFGGSNTTGQVAEAEGRRWMTFEQLPEYVAASAFRFLEKGTAPATIQKIFDAILKGDSVPLNEHKRQSAFML</sequence>
<keyword evidence="6" id="KW-0238">DNA-binding</keyword>
<dbReference type="GO" id="GO:0032259">
    <property type="term" value="P:methylation"/>
    <property type="evidence" value="ECO:0007669"/>
    <property type="project" value="UniProtKB-KW"/>
</dbReference>
<dbReference type="FunFam" id="3.40.50.150:FF:001210">
    <property type="entry name" value="Modification methylase PvuII"/>
    <property type="match status" value="1"/>
</dbReference>
<evidence type="ECO:0000256" key="2">
    <source>
        <dbReference type="ARBA" id="ARBA00022603"/>
    </source>
</evidence>
<protein>
    <recommendedName>
        <fullName evidence="8">Methyltransferase</fullName>
        <ecNumber evidence="8">2.1.1.-</ecNumber>
    </recommendedName>
</protein>
<keyword evidence="2 10" id="KW-0489">Methyltransferase</keyword>
<dbReference type="InterPro" id="IPR017985">
    <property type="entry name" value="MeTrfase_CN4_CS"/>
</dbReference>
<evidence type="ECO:0000256" key="7">
    <source>
        <dbReference type="ARBA" id="ARBA00049120"/>
    </source>
</evidence>
<reference evidence="10 11" key="1">
    <citation type="submission" date="2015-09" db="EMBL/GenBank/DDBJ databases">
        <title>Genome announcement of multiple Pseudomonas syringae strains.</title>
        <authorList>
            <person name="Thakur S."/>
            <person name="Wang P.W."/>
            <person name="Gong Y."/>
            <person name="Weir B.S."/>
            <person name="Guttman D.S."/>
        </authorList>
    </citation>
    <scope>NUCLEOTIDE SEQUENCE [LARGE SCALE GENOMIC DNA]</scope>
    <source>
        <strain evidence="10 11">ICMP4331</strain>
    </source>
</reference>
<dbReference type="PROSITE" id="PS00093">
    <property type="entry name" value="N4_MTASE"/>
    <property type="match status" value="1"/>
</dbReference>
<gene>
    <name evidence="10" type="ORF">ALO63_02310</name>
</gene>
<dbReference type="PATRIC" id="fig|34065.5.peg.3284"/>
<dbReference type="GO" id="GO:0003677">
    <property type="term" value="F:DNA binding"/>
    <property type="evidence" value="ECO:0007669"/>
    <property type="project" value="UniProtKB-KW"/>
</dbReference>
<dbReference type="Pfam" id="PF01555">
    <property type="entry name" value="N6_N4_Mtase"/>
    <property type="match status" value="1"/>
</dbReference>
<proteinExistence type="inferred from homology"/>
<dbReference type="EC" id="2.1.1.-" evidence="8"/>
<dbReference type="GO" id="GO:0008170">
    <property type="term" value="F:N-methyltransferase activity"/>
    <property type="evidence" value="ECO:0007669"/>
    <property type="project" value="InterPro"/>
</dbReference>
<keyword evidence="4" id="KW-0949">S-adenosyl-L-methionine</keyword>
<accession>A0A0N8S3Y8</accession>
<evidence type="ECO:0000256" key="1">
    <source>
        <dbReference type="ARBA" id="ARBA00010203"/>
    </source>
</evidence>
<evidence type="ECO:0000313" key="11">
    <source>
        <dbReference type="Proteomes" id="UP000050420"/>
    </source>
</evidence>
<dbReference type="GO" id="GO:0009307">
    <property type="term" value="P:DNA restriction-modification system"/>
    <property type="evidence" value="ECO:0007669"/>
    <property type="project" value="UniProtKB-KW"/>
</dbReference>
<keyword evidence="3" id="KW-0808">Transferase</keyword>
<comment type="catalytic activity">
    <reaction evidence="7">
        <text>a 2'-deoxycytidine in DNA + S-adenosyl-L-methionine = an N(4)-methyl-2'-deoxycytidine in DNA + S-adenosyl-L-homocysteine + H(+)</text>
        <dbReference type="Rhea" id="RHEA:16857"/>
        <dbReference type="Rhea" id="RHEA-COMP:11369"/>
        <dbReference type="Rhea" id="RHEA-COMP:13674"/>
        <dbReference type="ChEBI" id="CHEBI:15378"/>
        <dbReference type="ChEBI" id="CHEBI:57856"/>
        <dbReference type="ChEBI" id="CHEBI:59789"/>
        <dbReference type="ChEBI" id="CHEBI:85452"/>
        <dbReference type="ChEBI" id="CHEBI:137933"/>
        <dbReference type="EC" id="2.1.1.113"/>
    </reaction>
</comment>
<dbReference type="Gene3D" id="3.40.50.150">
    <property type="entry name" value="Vaccinia Virus protein VP39"/>
    <property type="match status" value="1"/>
</dbReference>
<comment type="similarity">
    <text evidence="1">Belongs to the N(4)/N(6)-methyltransferase family. N(4) subfamily.</text>
</comment>
<name>A0A0N8S3Y8_PSEA0</name>
<dbReference type="SUPFAM" id="SSF53335">
    <property type="entry name" value="S-adenosyl-L-methionine-dependent methyltransferases"/>
    <property type="match status" value="1"/>
</dbReference>
<evidence type="ECO:0000256" key="6">
    <source>
        <dbReference type="ARBA" id="ARBA00023125"/>
    </source>
</evidence>
<dbReference type="InterPro" id="IPR029063">
    <property type="entry name" value="SAM-dependent_MTases_sf"/>
</dbReference>
<dbReference type="GO" id="GO:0015667">
    <property type="term" value="F:site-specific DNA-methyltransferase (cytosine-N4-specific) activity"/>
    <property type="evidence" value="ECO:0007669"/>
    <property type="project" value="UniProtKB-EC"/>
</dbReference>
<dbReference type="InterPro" id="IPR002941">
    <property type="entry name" value="DNA_methylase_N4/N6"/>
</dbReference>
<dbReference type="EMBL" id="LJQU01000447">
    <property type="protein sequence ID" value="KPX88911.1"/>
    <property type="molecule type" value="Genomic_DNA"/>
</dbReference>
<evidence type="ECO:0000313" key="10">
    <source>
        <dbReference type="EMBL" id="KPX88911.1"/>
    </source>
</evidence>
<evidence type="ECO:0000259" key="9">
    <source>
        <dbReference type="Pfam" id="PF01555"/>
    </source>
</evidence>
<dbReference type="Proteomes" id="UP000050420">
    <property type="component" value="Unassembled WGS sequence"/>
</dbReference>
<dbReference type="PRINTS" id="PR00508">
    <property type="entry name" value="S21N4MTFRASE"/>
</dbReference>